<evidence type="ECO:0000256" key="11">
    <source>
        <dbReference type="ARBA" id="ARBA00076709"/>
    </source>
</evidence>
<feature type="compositionally biased region" description="Basic and acidic residues" evidence="13">
    <location>
        <begin position="238"/>
        <end position="273"/>
    </location>
</feature>
<dbReference type="PANTHER" id="PTHR15074">
    <property type="entry name" value="METHYL-CPG-BINDING PROTEIN"/>
    <property type="match status" value="1"/>
</dbReference>
<evidence type="ECO:0000313" key="16">
    <source>
        <dbReference type="Proteomes" id="UP000007635"/>
    </source>
</evidence>
<feature type="compositionally biased region" description="Basic residues" evidence="13">
    <location>
        <begin position="120"/>
        <end position="131"/>
    </location>
</feature>
<dbReference type="Pfam" id="PF01429">
    <property type="entry name" value="MBD"/>
    <property type="match status" value="1"/>
</dbReference>
<dbReference type="PANTHER" id="PTHR15074:SF7">
    <property type="entry name" value="METHYL-CPG-BINDING DOMAIN PROTEIN 4"/>
    <property type="match status" value="1"/>
</dbReference>
<sequence length="438" mass="49185">MIISGKDPAMAADLGGKGRTGCDTRLETSDDNQSPRCDDSRRASTLPFGWSREVRQRKAGKTAGKVDICITSPRGQRFRSRASLLAFLLKDGEGSVDIKLFDFTASKDDVVTPSQVLAARGKRGGRQKRHANGQQGTTEEPRPPNEPERPASFARRDAEDGEAESCTRAAPSTAQEAEEGVGPGETPRGAGRPRAKLHGPAPCGGRRNPPEAHRDEEADSRPCVPTLRVEPAADDEDGRGRETDPEPEVGGHRAEGEEGSRTPRSKSKDDQRKTSPYFSRKPFREGPSPPRRKAFRKWTPPRSPYNLVQETLFHDPWRLLVATIFLNKTSKMAIPVLWQFFERYPSAEATRRADWRPLCDLMKPLGLNELRAKTLVRFSDEYVTKPWRRPVELHGIGKYGSDSYRIFCVEEWREVKPEDHMLNKYHAWLWENHGTLGI</sequence>
<dbReference type="GO" id="GO:0016787">
    <property type="term" value="F:hydrolase activity"/>
    <property type="evidence" value="ECO:0007669"/>
    <property type="project" value="UniProtKB-KW"/>
</dbReference>
<reference evidence="15" key="3">
    <citation type="submission" date="2025-09" db="UniProtKB">
        <authorList>
            <consortium name="Ensembl"/>
        </authorList>
    </citation>
    <scope>IDENTIFICATION</scope>
</reference>
<keyword evidence="6" id="KW-0234">DNA repair</keyword>
<dbReference type="AlphaFoldDB" id="A0AAQ4QXQ9"/>
<evidence type="ECO:0000259" key="14">
    <source>
        <dbReference type="PROSITE" id="PS50982"/>
    </source>
</evidence>
<evidence type="ECO:0000256" key="10">
    <source>
        <dbReference type="ARBA" id="ARBA00069821"/>
    </source>
</evidence>
<evidence type="ECO:0000256" key="8">
    <source>
        <dbReference type="ARBA" id="ARBA00055831"/>
    </source>
</evidence>
<evidence type="ECO:0000256" key="7">
    <source>
        <dbReference type="ARBA" id="ARBA00023242"/>
    </source>
</evidence>
<evidence type="ECO:0000256" key="12">
    <source>
        <dbReference type="ARBA" id="ARBA00083330"/>
    </source>
</evidence>
<evidence type="ECO:0000256" key="13">
    <source>
        <dbReference type="SAM" id="MobiDB-lite"/>
    </source>
</evidence>
<comment type="function">
    <text evidence="8">Mismatch-specific DNA N-glycosylase involved in DNA repair. Has thymine glycosylase activity and is specific for G:T mismatches within methylated and unmethylated CpG sites. Can also remove uracil or 5-fluorouracil in G:U mismatches. Has no lyase activity. Was first identified as methyl-CpG-binding protein.</text>
</comment>
<protein>
    <recommendedName>
        <fullName evidence="10">Methyl-CpG-binding domain protein 4</fullName>
    </recommendedName>
    <alternativeName>
        <fullName evidence="11">Methyl-CpG-binding protein MBD4</fullName>
    </alternativeName>
    <alternativeName>
        <fullName evidence="12">Mismatch-specific DNA N-glycosylase</fullName>
    </alternativeName>
</protein>
<dbReference type="Ensembl" id="ENSGACT00000083278.1">
    <property type="protein sequence ID" value="ENSGACP00000056105.1"/>
    <property type="gene ID" value="ENSGACG00000032217.1"/>
</dbReference>
<comment type="subunit">
    <text evidence="9">Interacts with MLH1.</text>
</comment>
<feature type="compositionally biased region" description="Basic and acidic residues" evidence="13">
    <location>
        <begin position="139"/>
        <end position="158"/>
    </location>
</feature>
<dbReference type="SUPFAM" id="SSF54171">
    <property type="entry name" value="DNA-binding domain"/>
    <property type="match status" value="1"/>
</dbReference>
<feature type="region of interest" description="Disordered" evidence="13">
    <location>
        <begin position="1"/>
        <end position="44"/>
    </location>
</feature>
<dbReference type="GO" id="GO:0005634">
    <property type="term" value="C:nucleus"/>
    <property type="evidence" value="ECO:0007669"/>
    <property type="project" value="UniProtKB-SubCell"/>
</dbReference>
<evidence type="ECO:0000256" key="3">
    <source>
        <dbReference type="ARBA" id="ARBA00022763"/>
    </source>
</evidence>
<dbReference type="Proteomes" id="UP000007635">
    <property type="component" value="Chromosome XII"/>
</dbReference>
<dbReference type="PROSITE" id="PS50982">
    <property type="entry name" value="MBD"/>
    <property type="match status" value="1"/>
</dbReference>
<evidence type="ECO:0000256" key="1">
    <source>
        <dbReference type="ARBA" id="ARBA00004123"/>
    </source>
</evidence>
<dbReference type="GeneTree" id="ENSGT00530000063687"/>
<dbReference type="GO" id="GO:0006281">
    <property type="term" value="P:DNA repair"/>
    <property type="evidence" value="ECO:0007669"/>
    <property type="project" value="UniProtKB-KW"/>
</dbReference>
<keyword evidence="16" id="KW-1185">Reference proteome</keyword>
<dbReference type="Gene3D" id="3.30.890.10">
    <property type="entry name" value="Methyl-cpg-binding Protein 2, Chain A"/>
    <property type="match status" value="1"/>
</dbReference>
<feature type="region of interest" description="Disordered" evidence="13">
    <location>
        <begin position="118"/>
        <end position="298"/>
    </location>
</feature>
<evidence type="ECO:0000256" key="4">
    <source>
        <dbReference type="ARBA" id="ARBA00022801"/>
    </source>
</evidence>
<dbReference type="FunFam" id="1.10.340.30:FF:000051">
    <property type="entry name" value="Methyl-CpG-binding domain protein 4"/>
    <property type="match status" value="1"/>
</dbReference>
<dbReference type="InterPro" id="IPR001739">
    <property type="entry name" value="Methyl_CpG_DNA-bd"/>
</dbReference>
<name>A0AAQ4QXQ9_GASAC</name>
<reference evidence="15 16" key="1">
    <citation type="journal article" date="2021" name="G3 (Bethesda)">
        <title>Improved contiguity of the threespine stickleback genome using long-read sequencing.</title>
        <authorList>
            <person name="Nath S."/>
            <person name="Shaw D.E."/>
            <person name="White M.A."/>
        </authorList>
    </citation>
    <scope>NUCLEOTIDE SEQUENCE [LARGE SCALE GENOMIC DNA]</scope>
    <source>
        <strain evidence="15 16">Lake Benthic</strain>
    </source>
</reference>
<dbReference type="SMART" id="SM00391">
    <property type="entry name" value="MBD"/>
    <property type="match status" value="1"/>
</dbReference>
<dbReference type="InterPro" id="IPR016177">
    <property type="entry name" value="DNA-bd_dom_sf"/>
</dbReference>
<keyword evidence="5" id="KW-0238">DNA-binding</keyword>
<evidence type="ECO:0000256" key="6">
    <source>
        <dbReference type="ARBA" id="ARBA00023204"/>
    </source>
</evidence>
<evidence type="ECO:0000313" key="15">
    <source>
        <dbReference type="Ensembl" id="ENSGACP00000056105.1"/>
    </source>
</evidence>
<keyword evidence="7" id="KW-0539">Nucleus</keyword>
<dbReference type="SUPFAM" id="SSF48150">
    <property type="entry name" value="DNA-glycosylase"/>
    <property type="match status" value="1"/>
</dbReference>
<dbReference type="Gene3D" id="1.10.340.30">
    <property type="entry name" value="Hypothetical protein, domain 2"/>
    <property type="match status" value="1"/>
</dbReference>
<keyword evidence="2" id="KW-0597">Phosphoprotein</keyword>
<comment type="subcellular location">
    <subcellularLocation>
        <location evidence="1">Nucleus</location>
    </subcellularLocation>
</comment>
<keyword evidence="4" id="KW-0378">Hydrolase</keyword>
<accession>A0AAQ4QXQ9</accession>
<organism evidence="15 16">
    <name type="scientific">Gasterosteus aculeatus aculeatus</name>
    <name type="common">three-spined stickleback</name>
    <dbReference type="NCBI Taxonomy" id="481459"/>
    <lineage>
        <taxon>Eukaryota</taxon>
        <taxon>Metazoa</taxon>
        <taxon>Chordata</taxon>
        <taxon>Craniata</taxon>
        <taxon>Vertebrata</taxon>
        <taxon>Euteleostomi</taxon>
        <taxon>Actinopterygii</taxon>
        <taxon>Neopterygii</taxon>
        <taxon>Teleostei</taxon>
        <taxon>Neoteleostei</taxon>
        <taxon>Acanthomorphata</taxon>
        <taxon>Eupercaria</taxon>
        <taxon>Perciformes</taxon>
        <taxon>Cottioidei</taxon>
        <taxon>Gasterosteales</taxon>
        <taxon>Gasterosteidae</taxon>
        <taxon>Gasterosteus</taxon>
    </lineage>
</organism>
<feature type="domain" description="MBD" evidence="14">
    <location>
        <begin position="36"/>
        <end position="108"/>
    </location>
</feature>
<dbReference type="InterPro" id="IPR011257">
    <property type="entry name" value="DNA_glycosylase"/>
</dbReference>
<evidence type="ECO:0000256" key="5">
    <source>
        <dbReference type="ARBA" id="ARBA00023125"/>
    </source>
</evidence>
<feature type="compositionally biased region" description="Basic and acidic residues" evidence="13">
    <location>
        <begin position="208"/>
        <end position="220"/>
    </location>
</feature>
<dbReference type="CDD" id="cd01396">
    <property type="entry name" value="MeCP2_MBD"/>
    <property type="match status" value="1"/>
</dbReference>
<evidence type="ECO:0000256" key="9">
    <source>
        <dbReference type="ARBA" id="ARBA00062707"/>
    </source>
</evidence>
<proteinExistence type="predicted"/>
<evidence type="ECO:0000256" key="2">
    <source>
        <dbReference type="ARBA" id="ARBA00022553"/>
    </source>
</evidence>
<dbReference type="GO" id="GO:0003677">
    <property type="term" value="F:DNA binding"/>
    <property type="evidence" value="ECO:0007669"/>
    <property type="project" value="UniProtKB-KW"/>
</dbReference>
<keyword evidence="3" id="KW-0227">DNA damage</keyword>
<dbReference type="InterPro" id="IPR045138">
    <property type="entry name" value="MeCP2/MBD4"/>
</dbReference>
<reference evidence="15" key="2">
    <citation type="submission" date="2025-08" db="UniProtKB">
        <authorList>
            <consortium name="Ensembl"/>
        </authorList>
    </citation>
    <scope>IDENTIFICATION</scope>
</reference>